<evidence type="ECO:0000313" key="6">
    <source>
        <dbReference type="Proteomes" id="UP001596157"/>
    </source>
</evidence>
<dbReference type="PROSITE" id="PS51900">
    <property type="entry name" value="CB"/>
    <property type="match status" value="1"/>
</dbReference>
<evidence type="ECO:0000256" key="3">
    <source>
        <dbReference type="SAM" id="MobiDB-lite"/>
    </source>
</evidence>
<keyword evidence="6" id="KW-1185">Reference proteome</keyword>
<name>A0ABW0ENC7_9PSEU</name>
<feature type="region of interest" description="Disordered" evidence="3">
    <location>
        <begin position="274"/>
        <end position="323"/>
    </location>
</feature>
<dbReference type="Proteomes" id="UP001596157">
    <property type="component" value="Unassembled WGS sequence"/>
</dbReference>
<dbReference type="SUPFAM" id="SSF56349">
    <property type="entry name" value="DNA breaking-rejoining enzymes"/>
    <property type="match status" value="1"/>
</dbReference>
<dbReference type="EMBL" id="JBHSKF010000006">
    <property type="protein sequence ID" value="MFC5288337.1"/>
    <property type="molecule type" value="Genomic_DNA"/>
</dbReference>
<evidence type="ECO:0000259" key="4">
    <source>
        <dbReference type="PROSITE" id="PS51900"/>
    </source>
</evidence>
<reference evidence="6" key="1">
    <citation type="journal article" date="2019" name="Int. J. Syst. Evol. Microbiol.">
        <title>The Global Catalogue of Microorganisms (GCM) 10K type strain sequencing project: providing services to taxonomists for standard genome sequencing and annotation.</title>
        <authorList>
            <consortium name="The Broad Institute Genomics Platform"/>
            <consortium name="The Broad Institute Genome Sequencing Center for Infectious Disease"/>
            <person name="Wu L."/>
            <person name="Ma J."/>
        </authorList>
    </citation>
    <scope>NUCLEOTIDE SEQUENCE [LARGE SCALE GENOMIC DNA]</scope>
    <source>
        <strain evidence="6">CCUG 59778</strain>
    </source>
</reference>
<dbReference type="InterPro" id="IPR004107">
    <property type="entry name" value="Integrase_SAM-like_N"/>
</dbReference>
<feature type="domain" description="Core-binding (CB)" evidence="4">
    <location>
        <begin position="8"/>
        <end position="99"/>
    </location>
</feature>
<protein>
    <submittedName>
        <fullName evidence="5">Site-specific integrase</fullName>
    </submittedName>
</protein>
<accession>A0ABW0ENC7</accession>
<dbReference type="RefSeq" id="WP_378248189.1">
    <property type="nucleotide sequence ID" value="NZ_JBHSKF010000006.1"/>
</dbReference>
<gene>
    <name evidence="5" type="ORF">ACFPM7_14850</name>
</gene>
<evidence type="ECO:0000256" key="2">
    <source>
        <dbReference type="PROSITE-ProRule" id="PRU01248"/>
    </source>
</evidence>
<dbReference type="InterPro" id="IPR010998">
    <property type="entry name" value="Integrase_recombinase_N"/>
</dbReference>
<keyword evidence="1 2" id="KW-0238">DNA-binding</keyword>
<sequence length="323" mass="35648">MAAARTSAEIKALTEEWLAGRASPHTRRRYRRDLGWFAAWLTAHRGRGLLDARVEDILAFARTRAGSREGLDHRVHPLRRHNTVATAATAWSSFYNHCVERGVLDSNPVAAARGLDAAAAYPPHEHGSARRLDETTLRTLLTHAHRDPWLGGALGTAAIGLLIATRWRPERVVTRDLDAALALPDLPAPVLEYLHAYADEERPHPARGTRLFWDRSGVRELSTIDLMRLVTRCAERAGLGGEVTATRVARAAEELHARGVPLNLPSLAELRRDAASQQQMALPDDPGGYEPADVTGQQALIPLPPGVPRPRASHTPRWPRRTR</sequence>
<dbReference type="Pfam" id="PF02899">
    <property type="entry name" value="Phage_int_SAM_1"/>
    <property type="match status" value="1"/>
</dbReference>
<organism evidence="5 6">
    <name type="scientific">Actinokineospora guangxiensis</name>
    <dbReference type="NCBI Taxonomy" id="1490288"/>
    <lineage>
        <taxon>Bacteria</taxon>
        <taxon>Bacillati</taxon>
        <taxon>Actinomycetota</taxon>
        <taxon>Actinomycetes</taxon>
        <taxon>Pseudonocardiales</taxon>
        <taxon>Pseudonocardiaceae</taxon>
        <taxon>Actinokineospora</taxon>
    </lineage>
</organism>
<dbReference type="Gene3D" id="1.10.150.130">
    <property type="match status" value="1"/>
</dbReference>
<dbReference type="InterPro" id="IPR011010">
    <property type="entry name" value="DNA_brk_join_enz"/>
</dbReference>
<feature type="compositionally biased region" description="Basic residues" evidence="3">
    <location>
        <begin position="311"/>
        <end position="323"/>
    </location>
</feature>
<comment type="caution">
    <text evidence="5">The sequence shown here is derived from an EMBL/GenBank/DDBJ whole genome shotgun (WGS) entry which is preliminary data.</text>
</comment>
<dbReference type="InterPro" id="IPR044068">
    <property type="entry name" value="CB"/>
</dbReference>
<evidence type="ECO:0000256" key="1">
    <source>
        <dbReference type="ARBA" id="ARBA00023125"/>
    </source>
</evidence>
<proteinExistence type="predicted"/>
<evidence type="ECO:0000313" key="5">
    <source>
        <dbReference type="EMBL" id="MFC5288337.1"/>
    </source>
</evidence>